<dbReference type="CDD" id="cd14849">
    <property type="entry name" value="DD-dipeptidase_VanXYc"/>
    <property type="match status" value="1"/>
</dbReference>
<reference evidence="2" key="1">
    <citation type="submission" date="2020-10" db="EMBL/GenBank/DDBJ databases">
        <authorList>
            <person name="Gilroy R."/>
        </authorList>
    </citation>
    <scope>NUCLEOTIDE SEQUENCE</scope>
    <source>
        <strain evidence="2">ChiHcec3-6078</strain>
    </source>
</reference>
<accession>A0A9D1L4V7</accession>
<dbReference type="InterPro" id="IPR003709">
    <property type="entry name" value="VanY-like_core_dom"/>
</dbReference>
<dbReference type="EMBL" id="DVMP01000016">
    <property type="protein sequence ID" value="HIU25014.1"/>
    <property type="molecule type" value="Genomic_DNA"/>
</dbReference>
<dbReference type="InterPro" id="IPR052179">
    <property type="entry name" value="DD-CPase-like"/>
</dbReference>
<protein>
    <submittedName>
        <fullName evidence="2">M15 family metallopeptidase</fullName>
    </submittedName>
</protein>
<dbReference type="Proteomes" id="UP000824090">
    <property type="component" value="Unassembled WGS sequence"/>
</dbReference>
<proteinExistence type="predicted"/>
<dbReference type="GO" id="GO:0008233">
    <property type="term" value="F:peptidase activity"/>
    <property type="evidence" value="ECO:0007669"/>
    <property type="project" value="InterPro"/>
</dbReference>
<dbReference type="AlphaFoldDB" id="A0A9D1L4V7"/>
<comment type="caution">
    <text evidence="2">The sequence shown here is derived from an EMBL/GenBank/DDBJ whole genome shotgun (WGS) entry which is preliminary data.</text>
</comment>
<dbReference type="PANTHER" id="PTHR34385:SF1">
    <property type="entry name" value="PEPTIDOGLYCAN L-ALANYL-D-GLUTAMATE ENDOPEPTIDASE CWLK"/>
    <property type="match status" value="1"/>
</dbReference>
<dbReference type="InterPro" id="IPR009045">
    <property type="entry name" value="Zn_M74/Hedgehog-like"/>
</dbReference>
<evidence type="ECO:0000313" key="2">
    <source>
        <dbReference type="EMBL" id="HIU25014.1"/>
    </source>
</evidence>
<dbReference type="Pfam" id="PF02557">
    <property type="entry name" value="VanY"/>
    <property type="match status" value="1"/>
</dbReference>
<feature type="domain" description="D-alanyl-D-alanine carboxypeptidase-like core" evidence="1">
    <location>
        <begin position="51"/>
        <end position="174"/>
    </location>
</feature>
<dbReference type="GO" id="GO:0006508">
    <property type="term" value="P:proteolysis"/>
    <property type="evidence" value="ECO:0007669"/>
    <property type="project" value="InterPro"/>
</dbReference>
<reference evidence="2" key="2">
    <citation type="journal article" date="2021" name="PeerJ">
        <title>Extensive microbial diversity within the chicken gut microbiome revealed by metagenomics and culture.</title>
        <authorList>
            <person name="Gilroy R."/>
            <person name="Ravi A."/>
            <person name="Getino M."/>
            <person name="Pursley I."/>
            <person name="Horton D.L."/>
            <person name="Alikhan N.F."/>
            <person name="Baker D."/>
            <person name="Gharbi K."/>
            <person name="Hall N."/>
            <person name="Watson M."/>
            <person name="Adriaenssens E.M."/>
            <person name="Foster-Nyarko E."/>
            <person name="Jarju S."/>
            <person name="Secka A."/>
            <person name="Antonio M."/>
            <person name="Oren A."/>
            <person name="Chaudhuri R.R."/>
            <person name="La Ragione R."/>
            <person name="Hildebrand F."/>
            <person name="Pallen M.J."/>
        </authorList>
    </citation>
    <scope>NUCLEOTIDE SEQUENCE</scope>
    <source>
        <strain evidence="2">ChiHcec3-6078</strain>
    </source>
</reference>
<gene>
    <name evidence="2" type="ORF">IAC50_00755</name>
</gene>
<dbReference type="PANTHER" id="PTHR34385">
    <property type="entry name" value="D-ALANYL-D-ALANINE CARBOXYPEPTIDASE"/>
    <property type="match status" value="1"/>
</dbReference>
<organism evidence="2 3">
    <name type="scientific">Candidatus Allocopromorpha excrementigallinarum</name>
    <dbReference type="NCBI Taxonomy" id="2840742"/>
    <lineage>
        <taxon>Bacteria</taxon>
        <taxon>Bacillati</taxon>
        <taxon>Bacillota</taxon>
        <taxon>Clostridia</taxon>
        <taxon>Eubacteriales</taxon>
        <taxon>Eubacteriaceae</taxon>
        <taxon>Eubacteriaceae incertae sedis</taxon>
        <taxon>Candidatus Allocopromorpha</taxon>
    </lineage>
</organism>
<name>A0A9D1L4V7_9FIRM</name>
<evidence type="ECO:0000259" key="1">
    <source>
        <dbReference type="Pfam" id="PF02557"/>
    </source>
</evidence>
<sequence>MKRKNENKLLAGRSIHEGELILVNARYPVMAANPAGKVISLKDSGVSMERRAASVLLYIMKSIGGEGAIEPVSGYRTEGEQRQIYKDSEADRGEVFTRKYVALPNHSEHQTGLAIDLGLSRENIDFICPDFPYEGICQRFREEAAKYGYIQRYKEEKEKITGISHEPWHFRYVGYPHSEIMEKKGMCLEEYIQYVRQFAFDRDHIHVEMGGQGFEIFYVKEDQAESVSLPEKEIYKVSGNNVDGFIVTLWKSAREERLYRDISIPS</sequence>
<evidence type="ECO:0000313" key="3">
    <source>
        <dbReference type="Proteomes" id="UP000824090"/>
    </source>
</evidence>
<dbReference type="SUPFAM" id="SSF55166">
    <property type="entry name" value="Hedgehog/DD-peptidase"/>
    <property type="match status" value="1"/>
</dbReference>
<dbReference type="Gene3D" id="3.30.200.180">
    <property type="match status" value="1"/>
</dbReference>
<dbReference type="Gene3D" id="3.30.1380.10">
    <property type="match status" value="1"/>
</dbReference>